<gene>
    <name evidence="1" type="ORF">LPLAT_LOCUS11213</name>
</gene>
<keyword evidence="2" id="KW-1185">Reference proteome</keyword>
<dbReference type="EMBL" id="OZ034829">
    <property type="protein sequence ID" value="CAL1685797.1"/>
    <property type="molecule type" value="Genomic_DNA"/>
</dbReference>
<proteinExistence type="predicted"/>
<accession>A0AAV2NZF2</accession>
<sequence>MSLIMSRWLSCTQLFEQGKKERVGEKSLACHERGIVNPRKRSKSAPADNAARVGSAVINAWISETAILAWPMRLWSSGPRLRPTLSL</sequence>
<evidence type="ECO:0000313" key="1">
    <source>
        <dbReference type="EMBL" id="CAL1685797.1"/>
    </source>
</evidence>
<evidence type="ECO:0000313" key="2">
    <source>
        <dbReference type="Proteomes" id="UP001497644"/>
    </source>
</evidence>
<dbReference type="Proteomes" id="UP001497644">
    <property type="component" value="Chromosome 6"/>
</dbReference>
<name>A0AAV2NZF2_9HYME</name>
<dbReference type="AlphaFoldDB" id="A0AAV2NZF2"/>
<organism evidence="1 2">
    <name type="scientific">Lasius platythorax</name>
    <dbReference type="NCBI Taxonomy" id="488582"/>
    <lineage>
        <taxon>Eukaryota</taxon>
        <taxon>Metazoa</taxon>
        <taxon>Ecdysozoa</taxon>
        <taxon>Arthropoda</taxon>
        <taxon>Hexapoda</taxon>
        <taxon>Insecta</taxon>
        <taxon>Pterygota</taxon>
        <taxon>Neoptera</taxon>
        <taxon>Endopterygota</taxon>
        <taxon>Hymenoptera</taxon>
        <taxon>Apocrita</taxon>
        <taxon>Aculeata</taxon>
        <taxon>Formicoidea</taxon>
        <taxon>Formicidae</taxon>
        <taxon>Formicinae</taxon>
        <taxon>Lasius</taxon>
        <taxon>Lasius</taxon>
    </lineage>
</organism>
<protein>
    <submittedName>
        <fullName evidence="1">Uncharacterized protein</fullName>
    </submittedName>
</protein>
<reference evidence="1" key="1">
    <citation type="submission" date="2024-04" db="EMBL/GenBank/DDBJ databases">
        <authorList>
            <consortium name="Molecular Ecology Group"/>
        </authorList>
    </citation>
    <scope>NUCLEOTIDE SEQUENCE</scope>
</reference>